<evidence type="ECO:0008006" key="3">
    <source>
        <dbReference type="Google" id="ProtNLM"/>
    </source>
</evidence>
<dbReference type="Proteomes" id="UP001642484">
    <property type="component" value="Unassembled WGS sequence"/>
</dbReference>
<reference evidence="1 2" key="1">
    <citation type="submission" date="2024-02" db="EMBL/GenBank/DDBJ databases">
        <authorList>
            <person name="Chen Y."/>
            <person name="Shah S."/>
            <person name="Dougan E. K."/>
            <person name="Thang M."/>
            <person name="Chan C."/>
        </authorList>
    </citation>
    <scope>NUCLEOTIDE SEQUENCE [LARGE SCALE GENOMIC DNA]</scope>
</reference>
<sequence>MAVCAGKHGSVGNPNYSWLNQLASNPKTVQWWAPLHYNSRRNALPAEEQGRLKIPVVPLPNAAPLERLQCHVPQAFRLSMKILSYNVLSLVDPQFSDQRGRRGGNKSGRIDLQFHQGGVTVAGLQEARMSEGCSNTEHYRIFSSGARTDQNANLFGCELWFHRSRSWVQNSNIGVGQSKFVVLVSNPRLLLMRVDIPLGIWIFGSGHAPCWGTADSHSEVQEWWTALVQELRKAPDDAKICLFLDANATLGGQSDDLIGTAGSEAPNGATPLFEQSLQQLKLACPATWEGIHVGQHGTWRHPRGQWKRIGYVVLSLDMGAWVQKSSCWKSFDGGFAHEDHTPTVTEMDGWIYVQQPTRCKIDRSQCGVADKIAVFQRKLQELPIIPWRADIDEHAAWQRQRIRSIAEEVFAPVAKSKQPPWMSATTQILISWKRALLSMCRTTESPLRRDIVRQELRADEKEVRKACLLDRRAFFHQVVLDLEEAGLSGNIKEVMHKLMLLGRKRKGAAASKALPMLHADDGEVLRSHEEQQAAWFDRFAVVEAAQKVTDDQLQAAHLSTEGSQCLIALDDMPTLDQVKSRIRKLKSGKAPGLDQIPNEVIKAGGEVMAKMLHELFVKAVCAGREPLEWKTGTSVPLHKKGPVTNPDNYRAIFLSDTIAKLAHGCLRDRLCKTYEKLASPACFGGRAGTGTDFGHHVVQSMVSCATGARLPSAHVFLDLHSAFYHVLRQSLFGHRLTDEALCSFLSQHGVSPDELQEWEQQAQADFALADQTPAVQQSTFDAFRQAHFTVRGLSYAGRTSRGTRPGDPIGDITFNILMQLLLKEVRAQFIQLGVCDWLACPQQAGQLGQSQPAFVDVAFFDDAAFCIVARDCHPVLTLAAQALAILSDAARKRGMNINFKPDKTEILLACSGPGSRAIKKRIHIEQSGCIPVVLEHSVENVRNEDLRKLQHAFRDMIKPLVKPMLAGHEAHAFKTEELAAFCNMLEPAQQITVNRLRILLEIFPPLPVAVVEELDEADRSSELAEGRRVSLHLALNAALAEAFHSFVYRLSPDNANAGLPEESQLAAGRRDSRDSQKTYALPFSQRVLMFHRLVMAYSLDPPGWAPPDPA</sequence>
<evidence type="ECO:0000313" key="2">
    <source>
        <dbReference type="Proteomes" id="UP001642484"/>
    </source>
</evidence>
<keyword evidence="2" id="KW-1185">Reference proteome</keyword>
<gene>
    <name evidence="1" type="ORF">CCMP2556_LOCUS38381</name>
</gene>
<name>A0ABP0PSG7_9DINO</name>
<protein>
    <recommendedName>
        <fullName evidence="3">Reverse transcriptase domain-containing protein</fullName>
    </recommendedName>
</protein>
<organism evidence="1 2">
    <name type="scientific">Durusdinium trenchii</name>
    <dbReference type="NCBI Taxonomy" id="1381693"/>
    <lineage>
        <taxon>Eukaryota</taxon>
        <taxon>Sar</taxon>
        <taxon>Alveolata</taxon>
        <taxon>Dinophyceae</taxon>
        <taxon>Suessiales</taxon>
        <taxon>Symbiodiniaceae</taxon>
        <taxon>Durusdinium</taxon>
    </lineage>
</organism>
<comment type="caution">
    <text evidence="1">The sequence shown here is derived from an EMBL/GenBank/DDBJ whole genome shotgun (WGS) entry which is preliminary data.</text>
</comment>
<dbReference type="SUPFAM" id="SSF56219">
    <property type="entry name" value="DNase I-like"/>
    <property type="match status" value="1"/>
</dbReference>
<accession>A0ABP0PSG7</accession>
<dbReference type="Gene3D" id="3.60.10.10">
    <property type="entry name" value="Endonuclease/exonuclease/phosphatase"/>
    <property type="match status" value="1"/>
</dbReference>
<evidence type="ECO:0000313" key="1">
    <source>
        <dbReference type="EMBL" id="CAK9077914.1"/>
    </source>
</evidence>
<dbReference type="PANTHER" id="PTHR19446">
    <property type="entry name" value="REVERSE TRANSCRIPTASES"/>
    <property type="match status" value="1"/>
</dbReference>
<proteinExistence type="predicted"/>
<dbReference type="InterPro" id="IPR036691">
    <property type="entry name" value="Endo/exonu/phosph_ase_sf"/>
</dbReference>
<dbReference type="EMBL" id="CAXAMN010023472">
    <property type="protein sequence ID" value="CAK9077914.1"/>
    <property type="molecule type" value="Genomic_DNA"/>
</dbReference>